<dbReference type="RefSeq" id="WP_006368543.1">
    <property type="nucleotide sequence ID" value="NZ_CP073075.1"/>
</dbReference>
<dbReference type="InterPro" id="IPR052373">
    <property type="entry name" value="Gamma-glu_amide_hydrolase"/>
</dbReference>
<protein>
    <submittedName>
        <fullName evidence="3">Class II glutamine amidotransferase</fullName>
    </submittedName>
</protein>
<dbReference type="Gene3D" id="3.60.20.10">
    <property type="entry name" value="Glutamine Phosphoribosylpyrophosphate, subunit 1, domain 1"/>
    <property type="match status" value="1"/>
</dbReference>
<feature type="domain" description="Glutamine amidotransferase type-2" evidence="2">
    <location>
        <begin position="2"/>
        <end position="246"/>
    </location>
</feature>
<dbReference type="SUPFAM" id="SSF56235">
    <property type="entry name" value="N-terminal nucleophile aminohydrolases (Ntn hydrolases)"/>
    <property type="match status" value="1"/>
</dbReference>
<dbReference type="InterPro" id="IPR017932">
    <property type="entry name" value="GATase_2_dom"/>
</dbReference>
<dbReference type="Pfam" id="PF13230">
    <property type="entry name" value="GATase_4"/>
    <property type="match status" value="1"/>
</dbReference>
<comment type="caution">
    <text evidence="3">The sequence shown here is derived from an EMBL/GenBank/DDBJ whole genome shotgun (WGS) entry which is preliminary data.</text>
</comment>
<dbReference type="InterPro" id="IPR026869">
    <property type="entry name" value="EgtC-like"/>
</dbReference>
<dbReference type="PROSITE" id="PS51278">
    <property type="entry name" value="GATASE_TYPE_2"/>
    <property type="match status" value="1"/>
</dbReference>
<organism evidence="3 4">
    <name type="scientific">Gordonia polyisoprenivorans</name>
    <dbReference type="NCBI Taxonomy" id="84595"/>
    <lineage>
        <taxon>Bacteria</taxon>
        <taxon>Bacillati</taxon>
        <taxon>Actinomycetota</taxon>
        <taxon>Actinomycetes</taxon>
        <taxon>Mycobacteriales</taxon>
        <taxon>Gordoniaceae</taxon>
        <taxon>Gordonia</taxon>
    </lineage>
</organism>
<name>A0A846WW32_9ACTN</name>
<gene>
    <name evidence="3" type="ORF">HGA05_24160</name>
</gene>
<dbReference type="PANTHER" id="PTHR43187:SF1">
    <property type="entry name" value="GLUTAMINE AMIDOTRANSFERASE DUG3-RELATED"/>
    <property type="match status" value="1"/>
</dbReference>
<keyword evidence="3" id="KW-0808">Transferase</keyword>
<dbReference type="Proteomes" id="UP000563898">
    <property type="component" value="Unassembled WGS sequence"/>
</dbReference>
<dbReference type="InterPro" id="IPR029055">
    <property type="entry name" value="Ntn_hydrolases_N"/>
</dbReference>
<dbReference type="CDD" id="cd01908">
    <property type="entry name" value="YafJ"/>
    <property type="match status" value="1"/>
</dbReference>
<evidence type="ECO:0000256" key="1">
    <source>
        <dbReference type="ARBA" id="ARBA00022962"/>
    </source>
</evidence>
<dbReference type="AlphaFoldDB" id="A0A846WW32"/>
<dbReference type="PANTHER" id="PTHR43187">
    <property type="entry name" value="GLUTAMINE AMIDOTRANSFERASE DUG3-RELATED"/>
    <property type="match status" value="1"/>
</dbReference>
<sequence length="292" mass="32994">MCRWLAYTGSPIHLEDLLTRPSHSLVDQSFEARQLYLPGSPMTTMIRHHDWPTNGDGFGFGWYGDRDFPGQYRDTRPAWSDHNLQRLAEQIRSPMFLAHVRAALGGTTERVNCHPFVHGRWLFQHNGEIPRFSDLKRDLTFDIDPELYPFVEGNADTEVCFFLALTYGLASDPKGAFARMVARIERARADHGVVEPFVGTFCAADGDALYALRYSSDRSSRTLYHSTGHMRLSAADPGAHIELPADGRILVSEPLELEYRDTHWTAVPEWSFVTLRAGTEPVVEEFDPTPAA</sequence>
<evidence type="ECO:0000259" key="2">
    <source>
        <dbReference type="PROSITE" id="PS51278"/>
    </source>
</evidence>
<dbReference type="EMBL" id="JAAXPC010000021">
    <property type="protein sequence ID" value="NKY04661.1"/>
    <property type="molecule type" value="Genomic_DNA"/>
</dbReference>
<evidence type="ECO:0000313" key="3">
    <source>
        <dbReference type="EMBL" id="NKY04661.1"/>
    </source>
</evidence>
<evidence type="ECO:0000313" key="4">
    <source>
        <dbReference type="Proteomes" id="UP000563898"/>
    </source>
</evidence>
<keyword evidence="1 3" id="KW-0315">Glutamine amidotransferase</keyword>
<dbReference type="GO" id="GO:0016740">
    <property type="term" value="F:transferase activity"/>
    <property type="evidence" value="ECO:0007669"/>
    <property type="project" value="UniProtKB-KW"/>
</dbReference>
<accession>A0A846WW32</accession>
<proteinExistence type="predicted"/>
<reference evidence="3 4" key="1">
    <citation type="submission" date="2020-04" db="EMBL/GenBank/DDBJ databases">
        <title>MicrobeNet Type strains.</title>
        <authorList>
            <person name="Nicholson A.C."/>
        </authorList>
    </citation>
    <scope>NUCLEOTIDE SEQUENCE [LARGE SCALE GENOMIC DNA]</scope>
    <source>
        <strain evidence="3 4">ATCC BAA-14</strain>
    </source>
</reference>